<dbReference type="HOGENOM" id="CLU_270758_0_0_1"/>
<dbReference type="InterPro" id="IPR035992">
    <property type="entry name" value="Ricin_B-like_lectins"/>
</dbReference>
<dbReference type="GO" id="GO:0008168">
    <property type="term" value="F:methyltransferase activity"/>
    <property type="evidence" value="ECO:0007669"/>
    <property type="project" value="InterPro"/>
</dbReference>
<name>L8WX48_THACA</name>
<dbReference type="PANTHER" id="PTHR31145:SF2">
    <property type="entry name" value="FLAVIN CARRIER PROTEIN 2"/>
    <property type="match status" value="1"/>
</dbReference>
<feature type="domain" description="ML-like" evidence="9">
    <location>
        <begin position="398"/>
        <end position="544"/>
    </location>
</feature>
<dbReference type="Proteomes" id="UP000011668">
    <property type="component" value="Unassembled WGS sequence"/>
</dbReference>
<dbReference type="PANTHER" id="PTHR31145">
    <property type="entry name" value="INTEGRAL MEMBRANE PROTEIN (AFU_ORTHOLOGUE AFUA_7G01610)"/>
    <property type="match status" value="1"/>
</dbReference>
<dbReference type="Gene3D" id="3.40.50.150">
    <property type="entry name" value="Vaccinia Virus protein VP39"/>
    <property type="match status" value="1"/>
</dbReference>
<evidence type="ECO:0000256" key="3">
    <source>
        <dbReference type="ARBA" id="ARBA00022692"/>
    </source>
</evidence>
<comment type="subcellular location">
    <subcellularLocation>
        <location evidence="1">Membrane</location>
        <topology evidence="1">Multi-pass membrane protein</topology>
    </subcellularLocation>
</comment>
<dbReference type="Pfam" id="PF14558">
    <property type="entry name" value="TRP_N"/>
    <property type="match status" value="1"/>
</dbReference>
<dbReference type="AlphaFoldDB" id="L8WX48"/>
<dbReference type="InterPro" id="IPR040241">
    <property type="entry name" value="TRP_Flc/Pkd2-like"/>
</dbReference>
<feature type="transmembrane region" description="Helical" evidence="8">
    <location>
        <begin position="946"/>
        <end position="969"/>
    </location>
</feature>
<dbReference type="SUPFAM" id="SSF50370">
    <property type="entry name" value="Ricin B-like lectins"/>
    <property type="match status" value="1"/>
</dbReference>
<dbReference type="InterPro" id="IPR032800">
    <property type="entry name" value="TRP_N"/>
</dbReference>
<evidence type="ECO:0000313" key="10">
    <source>
        <dbReference type="EMBL" id="ELU40924.1"/>
    </source>
</evidence>
<comment type="caution">
    <text evidence="10">The sequence shown here is derived from an EMBL/GenBank/DDBJ whole genome shotgun (WGS) entry which is preliminary data.</text>
</comment>
<evidence type="ECO:0000259" key="9">
    <source>
        <dbReference type="SMART" id="SM01320"/>
    </source>
</evidence>
<keyword evidence="4" id="KW-0732">Signal</keyword>
<dbReference type="Pfam" id="PF01728">
    <property type="entry name" value="FtsJ"/>
    <property type="match status" value="1"/>
</dbReference>
<dbReference type="InterPro" id="IPR002877">
    <property type="entry name" value="RNA_MeTrfase_FtsJ_dom"/>
</dbReference>
<sequence length="1201" mass="130545">MSKLPEAGIYQIKHASTGNWLTMSSPSSIVGSPTNTGKKSQWRLSPASGIYGGYHVTNLEGDQYLNYNASNNHMIIGGTGIWCLEDAGVPQFYCCVLHQLLTQTPINLQAKVARCRRVADEKWIFQFVGPLDKVLPAPTLHRNIHYPFAPGHYVIRNVGTDTVMHAEYGSGDGAVVGHQWYVVPTATGTAMAIKTVGGDMTGVTDLQQDTALGIYKSLDPDYMLIITPADKGFWISPAAYPFNVFDVAGANPADGTKIVLWPRTGEEHQKCDVHVRAARSMGLMTCDSSLSRLLSEQDKQCGHRAKFRIITSNFSVTMSITMSTETLISLPNSTGDGVKYLGPRRSMLRRDTSPPQKRRGTSTVESRGLQRVHGAKMKFDSVRAQKAEGTIARALTGVHPATNGLQGNKRFLSYLLDADRDPPTLAVGCGIARSWHRWCSVTASSLRDDLRVSLSLNLTVYGMQPVSLDLNLCDLASAVCPLPLYNFSGQGTLPIPDSFSSKIPTIGYTVPDLEAYAQLELLRVDTGEVAACVSATLSNGWSMRQPGATWSAVGVVLFSIVTSVLWSMSKAKWRGTETSAYRAFAENFPWVLLLTGPIPSQSAIDHLRQRTGARLGDDALPTDEYVNRRLSPYNQNLALGSVQAVAQNVDLGNNYGYSFTSTNATGLGVLNSALEKRVFINPATVTEADALPGGVPVYVNGAGVATANAFLGVFFEWLVIGAIVLGVCIAYQLWKRTIGARTRLAGKGQISSESLVPRVSNMLHGMFLRLALVLILPVTVFTMYQWTLRDSWLATLLSVICILTTWAGLGWTWFKLSLNSRSLDDTRRLAALRPSFPMIALLTIPIFITSLFVAFASRSGTAQVAGILAIEILSLGAAIFIRWQARRRERDLILNATPESPVPNLPTPFIPPPTRMGITLRWFRVVAMGLMIPFIESLGVKPIPRTVIGIVTAAVWGIGVVIIFAYLVWSTVQFFRRKRVDSSSPHGASTDRIAEKGVASPASAIAEPLSPTQPDRTNSGHTLYYDAHTGATPAPGLGASDGYFVQRPAKDPYVKQRSGAGPDGVAYRARSAFKLIEIDKKFRILRPGQVVCDLGAAPGGWTQVAAQRIKLVSKPEPEDGPPTSEENEVPPVARRQASKLIAVDLLSIQPISGVHILRGDFTSQFTQQRVSELVGDRRVDVVLSDMCANLSGTSCYCRFVT</sequence>
<dbReference type="InterPro" id="IPR029063">
    <property type="entry name" value="SAM-dependent_MTases_sf"/>
</dbReference>
<evidence type="ECO:0000256" key="1">
    <source>
        <dbReference type="ARBA" id="ARBA00004141"/>
    </source>
</evidence>
<dbReference type="Pfam" id="PF06011">
    <property type="entry name" value="TRP"/>
    <property type="match status" value="1"/>
</dbReference>
<comment type="similarity">
    <text evidence="2">Belongs to the transient receptor potential (TRP) ion channel family.</text>
</comment>
<feature type="region of interest" description="Disordered" evidence="7">
    <location>
        <begin position="339"/>
        <end position="365"/>
    </location>
</feature>
<feature type="region of interest" description="Disordered" evidence="7">
    <location>
        <begin position="1113"/>
        <end position="1132"/>
    </location>
</feature>
<feature type="transmembrane region" description="Helical" evidence="8">
    <location>
        <begin position="835"/>
        <end position="856"/>
    </location>
</feature>
<gene>
    <name evidence="10" type="ORF">AG1IA_05046</name>
</gene>
<protein>
    <submittedName>
        <fullName evidence="10">Integral to membrane protein</fullName>
    </submittedName>
</protein>
<dbReference type="SMART" id="SM01320">
    <property type="entry name" value="TRP_N"/>
    <property type="match status" value="1"/>
</dbReference>
<feature type="transmembrane region" description="Helical" evidence="8">
    <location>
        <begin position="792"/>
        <end position="814"/>
    </location>
</feature>
<feature type="transmembrane region" description="Helical" evidence="8">
    <location>
        <begin position="714"/>
        <end position="734"/>
    </location>
</feature>
<dbReference type="Gene3D" id="2.80.10.50">
    <property type="match status" value="1"/>
</dbReference>
<keyword evidence="5 8" id="KW-1133">Transmembrane helix</keyword>
<evidence type="ECO:0000256" key="8">
    <source>
        <dbReference type="SAM" id="Phobius"/>
    </source>
</evidence>
<dbReference type="InterPro" id="IPR010308">
    <property type="entry name" value="TRP_C"/>
</dbReference>
<evidence type="ECO:0000313" key="11">
    <source>
        <dbReference type="Proteomes" id="UP000011668"/>
    </source>
</evidence>
<reference evidence="10 11" key="1">
    <citation type="journal article" date="2013" name="Nat. Commun.">
        <title>The evolution and pathogenic mechanisms of the rice sheath blight pathogen.</title>
        <authorList>
            <person name="Zheng A."/>
            <person name="Lin R."/>
            <person name="Xu L."/>
            <person name="Qin P."/>
            <person name="Tang C."/>
            <person name="Ai P."/>
            <person name="Zhang D."/>
            <person name="Liu Y."/>
            <person name="Sun Z."/>
            <person name="Feng H."/>
            <person name="Wang Y."/>
            <person name="Chen Y."/>
            <person name="Liang X."/>
            <person name="Fu R."/>
            <person name="Li Q."/>
            <person name="Zhang J."/>
            <person name="Yu X."/>
            <person name="Xie Z."/>
            <person name="Ding L."/>
            <person name="Guan P."/>
            <person name="Tang J."/>
            <person name="Liang Y."/>
            <person name="Wang S."/>
            <person name="Deng Q."/>
            <person name="Li S."/>
            <person name="Zhu J."/>
            <person name="Wang L."/>
            <person name="Liu H."/>
            <person name="Li P."/>
        </authorList>
    </citation>
    <scope>NUCLEOTIDE SEQUENCE [LARGE SCALE GENOMIC DNA]</scope>
    <source>
        <strain evidence="11">AG-1 IA</strain>
    </source>
</reference>
<evidence type="ECO:0000256" key="7">
    <source>
        <dbReference type="SAM" id="MobiDB-lite"/>
    </source>
</evidence>
<dbReference type="STRING" id="983506.L8WX48"/>
<evidence type="ECO:0000256" key="4">
    <source>
        <dbReference type="ARBA" id="ARBA00022729"/>
    </source>
</evidence>
<keyword evidence="6 8" id="KW-0472">Membrane</keyword>
<feature type="compositionally biased region" description="Polar residues" evidence="7">
    <location>
        <begin position="1010"/>
        <end position="1021"/>
    </location>
</feature>
<proteinExistence type="inferred from homology"/>
<accession>L8WX48</accession>
<dbReference type="GO" id="GO:0009272">
    <property type="term" value="P:fungal-type cell wall biogenesis"/>
    <property type="evidence" value="ECO:0007669"/>
    <property type="project" value="TreeGrafter"/>
</dbReference>
<dbReference type="GO" id="GO:0032259">
    <property type="term" value="P:methylation"/>
    <property type="evidence" value="ECO:0007669"/>
    <property type="project" value="InterPro"/>
</dbReference>
<dbReference type="OrthoDB" id="2115177at2759"/>
<dbReference type="GO" id="GO:0016020">
    <property type="term" value="C:membrane"/>
    <property type="evidence" value="ECO:0007669"/>
    <property type="project" value="UniProtKB-SubCell"/>
</dbReference>
<feature type="region of interest" description="Disordered" evidence="7">
    <location>
        <begin position="1004"/>
        <end position="1023"/>
    </location>
</feature>
<dbReference type="GO" id="GO:0055085">
    <property type="term" value="P:transmembrane transport"/>
    <property type="evidence" value="ECO:0007669"/>
    <property type="project" value="TreeGrafter"/>
</dbReference>
<feature type="transmembrane region" description="Helical" evidence="8">
    <location>
        <begin position="767"/>
        <end position="786"/>
    </location>
</feature>
<organism evidence="10 11">
    <name type="scientific">Thanatephorus cucumeris (strain AG1-IA)</name>
    <name type="common">Rice sheath blight fungus</name>
    <name type="synonym">Rhizoctonia solani</name>
    <dbReference type="NCBI Taxonomy" id="983506"/>
    <lineage>
        <taxon>Eukaryota</taxon>
        <taxon>Fungi</taxon>
        <taxon>Dikarya</taxon>
        <taxon>Basidiomycota</taxon>
        <taxon>Agaricomycotina</taxon>
        <taxon>Agaricomycetes</taxon>
        <taxon>Cantharellales</taxon>
        <taxon>Ceratobasidiaceae</taxon>
        <taxon>Rhizoctonia</taxon>
        <taxon>Rhizoctonia solani AG-1</taxon>
    </lineage>
</organism>
<evidence type="ECO:0000256" key="6">
    <source>
        <dbReference type="ARBA" id="ARBA00023136"/>
    </source>
</evidence>
<evidence type="ECO:0000256" key="5">
    <source>
        <dbReference type="ARBA" id="ARBA00022989"/>
    </source>
</evidence>
<feature type="transmembrane region" description="Helical" evidence="8">
    <location>
        <begin position="922"/>
        <end position="940"/>
    </location>
</feature>
<keyword evidence="3 8" id="KW-0812">Transmembrane</keyword>
<keyword evidence="11" id="KW-1185">Reference proteome</keyword>
<feature type="transmembrane region" description="Helical" evidence="8">
    <location>
        <begin position="862"/>
        <end position="881"/>
    </location>
</feature>
<dbReference type="EMBL" id="AFRT01001260">
    <property type="protein sequence ID" value="ELU40924.1"/>
    <property type="molecule type" value="Genomic_DNA"/>
</dbReference>
<evidence type="ECO:0000256" key="2">
    <source>
        <dbReference type="ARBA" id="ARBA00010642"/>
    </source>
</evidence>
<dbReference type="SUPFAM" id="SSF53335">
    <property type="entry name" value="S-adenosyl-L-methionine-dependent methyltransferases"/>
    <property type="match status" value="1"/>
</dbReference>